<dbReference type="PANTHER" id="PTHR43712">
    <property type="entry name" value="PUTATIVE (AFU_ORTHOLOGUE AFUA_4G14580)-RELATED"/>
    <property type="match status" value="1"/>
</dbReference>
<dbReference type="Pfam" id="PF00891">
    <property type="entry name" value="Methyltransf_2"/>
    <property type="match status" value="1"/>
</dbReference>
<dbReference type="PROSITE" id="PS51683">
    <property type="entry name" value="SAM_OMT_II"/>
    <property type="match status" value="1"/>
</dbReference>
<evidence type="ECO:0000313" key="5">
    <source>
        <dbReference type="EMBL" id="KAK3937964.1"/>
    </source>
</evidence>
<dbReference type="Proteomes" id="UP001303473">
    <property type="component" value="Unassembled WGS sequence"/>
</dbReference>
<dbReference type="InterPro" id="IPR036388">
    <property type="entry name" value="WH-like_DNA-bd_sf"/>
</dbReference>
<dbReference type="InterPro" id="IPR036390">
    <property type="entry name" value="WH_DNA-bd_sf"/>
</dbReference>
<accession>A0AAN6N3Z7</accession>
<evidence type="ECO:0000259" key="4">
    <source>
        <dbReference type="Pfam" id="PF00891"/>
    </source>
</evidence>
<feature type="domain" description="O-methyltransferase C-terminal" evidence="4">
    <location>
        <begin position="200"/>
        <end position="405"/>
    </location>
</feature>
<dbReference type="EMBL" id="MU853841">
    <property type="protein sequence ID" value="KAK3937964.1"/>
    <property type="molecule type" value="Genomic_DNA"/>
</dbReference>
<name>A0AAN6N3Z7_9PEZI</name>
<reference evidence="6" key="1">
    <citation type="journal article" date="2023" name="Mol. Phylogenet. Evol.">
        <title>Genome-scale phylogeny and comparative genomics of the fungal order Sordariales.</title>
        <authorList>
            <person name="Hensen N."/>
            <person name="Bonometti L."/>
            <person name="Westerberg I."/>
            <person name="Brannstrom I.O."/>
            <person name="Guillou S."/>
            <person name="Cros-Aarteil S."/>
            <person name="Calhoun S."/>
            <person name="Haridas S."/>
            <person name="Kuo A."/>
            <person name="Mondo S."/>
            <person name="Pangilinan J."/>
            <person name="Riley R."/>
            <person name="LaButti K."/>
            <person name="Andreopoulos B."/>
            <person name="Lipzen A."/>
            <person name="Chen C."/>
            <person name="Yan M."/>
            <person name="Daum C."/>
            <person name="Ng V."/>
            <person name="Clum A."/>
            <person name="Steindorff A."/>
            <person name="Ohm R.A."/>
            <person name="Martin F."/>
            <person name="Silar P."/>
            <person name="Natvig D.O."/>
            <person name="Lalanne C."/>
            <person name="Gautier V."/>
            <person name="Ament-Velasquez S.L."/>
            <person name="Kruys A."/>
            <person name="Hutchinson M.I."/>
            <person name="Powell A.J."/>
            <person name="Barry K."/>
            <person name="Miller A.N."/>
            <person name="Grigoriev I.V."/>
            <person name="Debuchy R."/>
            <person name="Gladieux P."/>
            <person name="Hiltunen Thoren M."/>
            <person name="Johannesson H."/>
        </authorList>
    </citation>
    <scope>NUCLEOTIDE SEQUENCE [LARGE SCALE GENOMIC DNA]</scope>
    <source>
        <strain evidence="6">CBS 340.73</strain>
    </source>
</reference>
<proteinExistence type="predicted"/>
<evidence type="ECO:0000313" key="6">
    <source>
        <dbReference type="Proteomes" id="UP001303473"/>
    </source>
</evidence>
<protein>
    <submittedName>
        <fullName evidence="5">S-adenosyl-L-methionine-dependent methyltransferase</fullName>
    </submittedName>
</protein>
<dbReference type="SUPFAM" id="SSF46785">
    <property type="entry name" value="Winged helix' DNA-binding domain"/>
    <property type="match status" value="1"/>
</dbReference>
<dbReference type="SUPFAM" id="SSF53335">
    <property type="entry name" value="S-adenosyl-L-methionine-dependent methyltransferases"/>
    <property type="match status" value="1"/>
</dbReference>
<sequence>MASIERMTTLAKEISDKTTVITEYLTSKGLEAASYDVNGLAEFPIPPEDAIPFKARLELAAATRELYDISVGPKQGLRDLAWDSTNNLSLQAIWEFRVAEAVPLDGTISFEELTTKVEALNDGLQIGVLNLRRFLRHAMLNRIFCEPTKNQVAHTRRSRLLLEDEPLKNWAGFMCHDLWPPMANAVNAMKKWPGSEEPTETSFNYAYNQNLPWFDFIQQDQTFSKRYNLAMKAHGGAAGYSVEHVVEGYPWGELGDATVVDMGGNQGYISFAIAEAFPALKFIVQDTVGMRTQETMGTVPPHLADRVKLTTHDFFTPQTEAAKCYFFRMIFHGFANKYCVKILQALIPALRKGSRIVINDGALPEPGTVGYIEERAMRTLDLFMQVTVNAHEREADDWAALFAKADPRYKVNRIWKPERSVMSFIEAEWMGE</sequence>
<dbReference type="GO" id="GO:0032259">
    <property type="term" value="P:methylation"/>
    <property type="evidence" value="ECO:0007669"/>
    <property type="project" value="UniProtKB-KW"/>
</dbReference>
<dbReference type="GO" id="GO:0008171">
    <property type="term" value="F:O-methyltransferase activity"/>
    <property type="evidence" value="ECO:0007669"/>
    <property type="project" value="InterPro"/>
</dbReference>
<dbReference type="Gene3D" id="3.40.50.150">
    <property type="entry name" value="Vaccinia Virus protein VP39"/>
    <property type="match status" value="1"/>
</dbReference>
<evidence type="ECO:0000256" key="3">
    <source>
        <dbReference type="ARBA" id="ARBA00022691"/>
    </source>
</evidence>
<dbReference type="AlphaFoldDB" id="A0AAN6N3Z7"/>
<dbReference type="PANTHER" id="PTHR43712:SF5">
    <property type="entry name" value="O-METHYLTRANSFERASE ASQN-RELATED"/>
    <property type="match status" value="1"/>
</dbReference>
<organism evidence="5 6">
    <name type="scientific">Diplogelasinospora grovesii</name>
    <dbReference type="NCBI Taxonomy" id="303347"/>
    <lineage>
        <taxon>Eukaryota</taxon>
        <taxon>Fungi</taxon>
        <taxon>Dikarya</taxon>
        <taxon>Ascomycota</taxon>
        <taxon>Pezizomycotina</taxon>
        <taxon>Sordariomycetes</taxon>
        <taxon>Sordariomycetidae</taxon>
        <taxon>Sordariales</taxon>
        <taxon>Diplogelasinosporaceae</taxon>
        <taxon>Diplogelasinospora</taxon>
    </lineage>
</organism>
<keyword evidence="1 5" id="KW-0489">Methyltransferase</keyword>
<keyword evidence="6" id="KW-1185">Reference proteome</keyword>
<comment type="caution">
    <text evidence="5">The sequence shown here is derived from an EMBL/GenBank/DDBJ whole genome shotgun (WGS) entry which is preliminary data.</text>
</comment>
<dbReference type="InterPro" id="IPR029063">
    <property type="entry name" value="SAM-dependent_MTases_sf"/>
</dbReference>
<gene>
    <name evidence="5" type="ORF">QBC46DRAFT_174644</name>
</gene>
<dbReference type="InterPro" id="IPR016461">
    <property type="entry name" value="COMT-like"/>
</dbReference>
<dbReference type="Gene3D" id="1.10.10.10">
    <property type="entry name" value="Winged helix-like DNA-binding domain superfamily/Winged helix DNA-binding domain"/>
    <property type="match status" value="1"/>
</dbReference>
<evidence type="ECO:0000256" key="1">
    <source>
        <dbReference type="ARBA" id="ARBA00022603"/>
    </source>
</evidence>
<keyword evidence="3" id="KW-0949">S-adenosyl-L-methionine</keyword>
<evidence type="ECO:0000256" key="2">
    <source>
        <dbReference type="ARBA" id="ARBA00022679"/>
    </source>
</evidence>
<dbReference type="InterPro" id="IPR001077">
    <property type="entry name" value="COMT_C"/>
</dbReference>
<keyword evidence="2" id="KW-0808">Transferase</keyword>